<feature type="domain" description="Trimeric autotransporter adhesin YadA-like stalk" evidence="2">
    <location>
        <begin position="1396"/>
        <end position="1428"/>
    </location>
</feature>
<comment type="caution">
    <text evidence="3">The sequence shown here is derived from an EMBL/GenBank/DDBJ whole genome shotgun (WGS) entry which is preliminary data.</text>
</comment>
<evidence type="ECO:0000259" key="2">
    <source>
        <dbReference type="Pfam" id="PF05662"/>
    </source>
</evidence>
<feature type="domain" description="Trimeric autotransporter adhesin YadA-like head" evidence="1">
    <location>
        <begin position="195"/>
        <end position="215"/>
    </location>
</feature>
<feature type="domain" description="Trimeric autotransporter adhesin YadA-like head" evidence="1">
    <location>
        <begin position="452"/>
        <end position="474"/>
    </location>
</feature>
<evidence type="ECO:0000313" key="3">
    <source>
        <dbReference type="EMBL" id="KGF47419.1"/>
    </source>
</evidence>
<feature type="domain" description="Trimeric autotransporter adhesin YadA-like head" evidence="1">
    <location>
        <begin position="886"/>
        <end position="912"/>
    </location>
</feature>
<feature type="domain" description="Trimeric autotransporter adhesin YadA-like head" evidence="1">
    <location>
        <begin position="493"/>
        <end position="517"/>
    </location>
</feature>
<evidence type="ECO:0000259" key="1">
    <source>
        <dbReference type="Pfam" id="PF05658"/>
    </source>
</evidence>
<dbReference type="Pfam" id="PF05662">
    <property type="entry name" value="YadA_stalk"/>
    <property type="match status" value="4"/>
</dbReference>
<dbReference type="Gene3D" id="2.150.10.10">
    <property type="entry name" value="Serralysin-like metalloprotease, C-terminal"/>
    <property type="match status" value="8"/>
</dbReference>
<feature type="domain" description="Trimeric autotransporter adhesin YadA-like head" evidence="1">
    <location>
        <begin position="1280"/>
        <end position="1306"/>
    </location>
</feature>
<feature type="domain" description="Trimeric autotransporter adhesin YadA-like head" evidence="1">
    <location>
        <begin position="629"/>
        <end position="652"/>
    </location>
</feature>
<reference evidence="3 4" key="1">
    <citation type="submission" date="2014-07" db="EMBL/GenBank/DDBJ databases">
        <authorList>
            <person name="McCorrison J."/>
            <person name="Sanka R."/>
            <person name="Torralba M."/>
            <person name="Gillis M."/>
            <person name="Haft D.H."/>
            <person name="Methe B."/>
            <person name="Sutton G."/>
            <person name="Nelson K.E."/>
        </authorList>
    </citation>
    <scope>NUCLEOTIDE SEQUENCE [LARGE SCALE GENOMIC DNA]</scope>
    <source>
        <strain evidence="3 4">DNF00314</strain>
    </source>
</reference>
<gene>
    <name evidence="3" type="ORF">HMPREF0872_04405</name>
</gene>
<feature type="domain" description="Trimeric autotransporter adhesin YadA-like head" evidence="1">
    <location>
        <begin position="932"/>
        <end position="956"/>
    </location>
</feature>
<dbReference type="GO" id="GO:0019867">
    <property type="term" value="C:outer membrane"/>
    <property type="evidence" value="ECO:0007669"/>
    <property type="project" value="InterPro"/>
</dbReference>
<evidence type="ECO:0000313" key="4">
    <source>
        <dbReference type="Proteomes" id="UP000029628"/>
    </source>
</evidence>
<dbReference type="eggNOG" id="COG5295">
    <property type="taxonomic scope" value="Bacteria"/>
</dbReference>
<proteinExistence type="predicted"/>
<evidence type="ECO:0008006" key="5">
    <source>
        <dbReference type="Google" id="ProtNLM"/>
    </source>
</evidence>
<dbReference type="CDD" id="cd12820">
    <property type="entry name" value="LbR_YadA-like"/>
    <property type="match status" value="3"/>
</dbReference>
<organism evidence="3 4">
    <name type="scientific">Veillonella montpellierensis DNF00314</name>
    <dbReference type="NCBI Taxonomy" id="1401067"/>
    <lineage>
        <taxon>Bacteria</taxon>
        <taxon>Bacillati</taxon>
        <taxon>Bacillota</taxon>
        <taxon>Negativicutes</taxon>
        <taxon>Veillonellales</taxon>
        <taxon>Veillonellaceae</taxon>
        <taxon>Veillonella</taxon>
    </lineage>
</organism>
<dbReference type="InterPro" id="IPR011049">
    <property type="entry name" value="Serralysin-like_metalloprot_C"/>
</dbReference>
<accession>A0A096CQ18</accession>
<name>A0A096CQ18_9FIRM</name>
<feature type="non-terminal residue" evidence="3">
    <location>
        <position position="1851"/>
    </location>
</feature>
<feature type="domain" description="Trimeric autotransporter adhesin YadA-like head" evidence="1">
    <location>
        <begin position="1311"/>
        <end position="1333"/>
    </location>
</feature>
<feature type="domain" description="Trimeric autotransporter adhesin YadA-like head" evidence="1">
    <location>
        <begin position="1001"/>
        <end position="1027"/>
    </location>
</feature>
<feature type="domain" description="Trimeric autotransporter adhesin YadA-like stalk" evidence="2">
    <location>
        <begin position="1574"/>
        <end position="1602"/>
    </location>
</feature>
<feature type="domain" description="Trimeric autotransporter adhesin YadA-like head" evidence="1">
    <location>
        <begin position="1058"/>
        <end position="1080"/>
    </location>
</feature>
<feature type="domain" description="Trimeric autotransporter adhesin YadA-like head" evidence="1">
    <location>
        <begin position="220"/>
        <end position="243"/>
    </location>
</feature>
<keyword evidence="4" id="KW-1185">Reference proteome</keyword>
<dbReference type="SUPFAM" id="SSF101967">
    <property type="entry name" value="Adhesin YadA, collagen-binding domain"/>
    <property type="match status" value="7"/>
</dbReference>
<feature type="domain" description="Trimeric autotransporter adhesin YadA-like stalk" evidence="2">
    <location>
        <begin position="1171"/>
        <end position="1205"/>
    </location>
</feature>
<dbReference type="InterPro" id="IPR008635">
    <property type="entry name" value="Coiled_stalk_dom"/>
</dbReference>
<dbReference type="Pfam" id="PF05658">
    <property type="entry name" value="YadA_head"/>
    <property type="match status" value="14"/>
</dbReference>
<dbReference type="EMBL" id="JRNT01000009">
    <property type="protein sequence ID" value="KGF47419.1"/>
    <property type="molecule type" value="Genomic_DNA"/>
</dbReference>
<dbReference type="InterPro" id="IPR008640">
    <property type="entry name" value="Adhesin_Head_dom"/>
</dbReference>
<protein>
    <recommendedName>
        <fullName evidence="5">Hep/Hag repeat protein</fullName>
    </recommendedName>
</protein>
<dbReference type="Proteomes" id="UP000029628">
    <property type="component" value="Unassembled WGS sequence"/>
</dbReference>
<feature type="domain" description="Trimeric autotransporter adhesin YadA-like head" evidence="1">
    <location>
        <begin position="145"/>
        <end position="169"/>
    </location>
</feature>
<feature type="domain" description="Trimeric autotransporter adhesin YadA-like head" evidence="1">
    <location>
        <begin position="974"/>
        <end position="999"/>
    </location>
</feature>
<feature type="domain" description="Trimeric autotransporter adhesin YadA-like stalk" evidence="2">
    <location>
        <begin position="784"/>
        <end position="805"/>
    </location>
</feature>
<sequence length="1851" mass="190005">MKSSQIFLECERFLKRALKDKGRYSKGAVIAFLITGSIGVSVPTMVQAVIPPSLLGLAFEQAGLAPGATYGDTTKKKTETILSKTPAELKLTLGQLYALFYHEPLATKTTYFSGSNAQGELAVNRGYVTYQESNITGGEDTIIRGAGAIALGGNSKAIGVGAIALGQYADSASKAIGWDNQLRKFVYAPDTHDNVAIGFKSTSKSNFSVALGARSGANEDGSNAIGFNTQATGKSSLAIGYNTFANTKFGPRNNLISTIEGMSSRLNANTLDTFSKLSAEQENKRQLEHDLFTATQKGDTKKVEQLTGAINVSNARIGSYQQALVYSPDYAALVGDANSAAGEQGGDHILAKALREQGGVSKLLDKKLNQAYVADSTHNALNLDVAKDIIQNPNVADNFIENVAKEGDNAIAIGNYTSASGNASVAQGVGAFTKGDASIALGSLAHTTEKAAQSVAIGTGAQAFNKNSLALGTLSSTYGKNNIAVGNRAAVLGDNSSGIGVDTLVLSENSVALGNKSRVEQNANRSIAIGDSSNVEEGAEDSVSLGSTARVGTGAKRAIAIGAQSQTLAQGSVGIGTNVQVDQNSFHTVAMGNGITTHSKNSVAVGQYSTIGSASENAITIGNTSHVQGKDSIAIGTKSKAYGEDNVVMGNGASSGSVAHGAYQMVDRAVVIGKGAHADRDNNVVLGYGSTDYYRGLAPKLKVGVDPYDPTLEPKNLYEYDAHGAVILEEQDGIKVPAYLPKGSRLNDKLKELNDLNRGIVSVGGEEVTSDVDGVKRTIHTLRRITNVAPGALDNDVVTVAQLRDWKSYDAHFLSVDNNRKENGGKNKTDENTKMKAGYAENGIDIEDRSSNYNNDQASGKWAMALGPFAKAIGETAVGVGYGAGAYGNDSISIGSASYTGNANAVAIGTQARTAKTAKDAVSVGFRSNALKEGSVAVGRLATANSSSSVVIGDGAVAKADDNDKATTWNGTWSGNNAVAIGAGALAKRDQDVAIGKSATAKGGDAIAFGSGANTLGENSIAIGSGAKVEDNSTNPSDLKIRANSIAIGRYAYTNQKEAIAMGTNTKVNAKESVAIGTGAEIKNGAAHSVAIGQGSTINNSQGTAIGKGATVSTNDGVALGSAAIASTPAGVRAWDPATKRRNNYQGITNGAAAISGLGAVSVGSGNSTRQITNVAGGTQDTDAVNVAQVKAINLKIAGNTTDKKKADVRLFDQTLTVKGDGTYITTNAENNTISVGLTQNTIDKINAATVHFLSTNGSEGSNQVVHGIATSSNYHNEGAVGSNSVAIGGYARSVGNNTVAIGYQAGTGAINSVAIGNNSYASGTSSIAIGDGTSVGINDGVALGSQSVANTEKGVVGWDPAKGRTNTYSPVTAGGIASTSGLGAVSVGAKGKTRQITNVSAGTEDTDAVNVAQLKGLNLKIEGDGKTSGDLLVHRDALKITGESGYVVTSANGNALSVGLTDTVKNTLSNVFTPTFKGDNNGVVTPTKASPQVAIVGSAVNEKWGAGAGRFETNNIGTFARDDAAHGKQILLGLKSDLKSRSFNTYKYNGDTATDEAGPSISYANIDMNNKPITNLKAGVNGSDAVNKSQLDAITWNLGAKDSSDTIHSVTPSTTNKRVDLVGADGISVTAKGSTVTISGKEIINTIPVVYTDASGNRVYKHTDGKFYTNEHPQTGVDKPVTDVRTRLVDGAGSTTSSMATAPTLSNVGSSINKVPASSGGNATYTDKLKEAAKIAPTGVVNVYDLNMTAKDLKENLGWNVTSDVDGGTRVTDTQATVESVTNDNTVTFKAGKNLAIKQDGKNFTYSLHDEVTDLSKVEVKQGDTTTTITPGKVDAAGVVVGHQSVTPSA</sequence>
<feature type="domain" description="Trimeric autotransporter adhesin YadA-like head" evidence="1">
    <location>
        <begin position="419"/>
        <end position="444"/>
    </location>
</feature>